<feature type="transmembrane region" description="Helical" evidence="4">
    <location>
        <begin position="269"/>
        <end position="292"/>
    </location>
</feature>
<keyword evidence="7" id="KW-1185">Reference proteome</keyword>
<organism evidence="6 7">
    <name type="scientific">Hibiscus sabdariffa</name>
    <name type="common">roselle</name>
    <dbReference type="NCBI Taxonomy" id="183260"/>
    <lineage>
        <taxon>Eukaryota</taxon>
        <taxon>Viridiplantae</taxon>
        <taxon>Streptophyta</taxon>
        <taxon>Embryophyta</taxon>
        <taxon>Tracheophyta</taxon>
        <taxon>Spermatophyta</taxon>
        <taxon>Magnoliopsida</taxon>
        <taxon>eudicotyledons</taxon>
        <taxon>Gunneridae</taxon>
        <taxon>Pentapetalae</taxon>
        <taxon>rosids</taxon>
        <taxon>malvids</taxon>
        <taxon>Malvales</taxon>
        <taxon>Malvaceae</taxon>
        <taxon>Malvoideae</taxon>
        <taxon>Hibiscus</taxon>
    </lineage>
</organism>
<evidence type="ECO:0000256" key="4">
    <source>
        <dbReference type="SAM" id="Phobius"/>
    </source>
</evidence>
<gene>
    <name evidence="6" type="ORF">V6N11_054200</name>
</gene>
<dbReference type="Pfam" id="PF22486">
    <property type="entry name" value="MATH_2"/>
    <property type="match status" value="2"/>
</dbReference>
<keyword evidence="4" id="KW-0472">Membrane</keyword>
<keyword evidence="4" id="KW-1133">Transmembrane helix</keyword>
<evidence type="ECO:0000256" key="1">
    <source>
        <dbReference type="ARBA" id="ARBA00023054"/>
    </source>
</evidence>
<dbReference type="SUPFAM" id="SSF49599">
    <property type="entry name" value="TRAF domain-like"/>
    <property type="match status" value="1"/>
</dbReference>
<proteinExistence type="predicted"/>
<protein>
    <recommendedName>
        <fullName evidence="5">MATH domain-containing protein</fullName>
    </recommendedName>
</protein>
<feature type="compositionally biased region" description="Polar residues" evidence="3">
    <location>
        <begin position="132"/>
        <end position="146"/>
    </location>
</feature>
<dbReference type="PROSITE" id="PS50144">
    <property type="entry name" value="MATH"/>
    <property type="match status" value="1"/>
</dbReference>
<evidence type="ECO:0000259" key="5">
    <source>
        <dbReference type="PROSITE" id="PS50144"/>
    </source>
</evidence>
<reference evidence="6 7" key="1">
    <citation type="journal article" date="2024" name="G3 (Bethesda)">
        <title>Genome assembly of Hibiscus sabdariffa L. provides insights into metabolisms of medicinal natural products.</title>
        <authorList>
            <person name="Kim T."/>
        </authorList>
    </citation>
    <scope>NUCLEOTIDE SEQUENCE [LARGE SCALE GENOMIC DNA]</scope>
    <source>
        <strain evidence="6">TK-2024</strain>
        <tissue evidence="6">Old leaves</tissue>
    </source>
</reference>
<keyword evidence="1 2" id="KW-0175">Coiled coil</keyword>
<keyword evidence="4" id="KW-0812">Transmembrane</keyword>
<dbReference type="InterPro" id="IPR050804">
    <property type="entry name" value="MCC"/>
</dbReference>
<dbReference type="PANTHER" id="PTHR46236:SF35">
    <property type="entry name" value="MATH DOMAIN-CONTAINING PROTEIN"/>
    <property type="match status" value="1"/>
</dbReference>
<dbReference type="EMBL" id="JBBPBN010000017">
    <property type="protein sequence ID" value="KAK9019690.1"/>
    <property type="molecule type" value="Genomic_DNA"/>
</dbReference>
<feature type="region of interest" description="Disordered" evidence="3">
    <location>
        <begin position="126"/>
        <end position="158"/>
    </location>
</feature>
<dbReference type="PANTHER" id="PTHR46236">
    <property type="entry name" value="TRAF-LIKE SUPERFAMILY PROTEIN"/>
    <property type="match status" value="1"/>
</dbReference>
<sequence length="625" mass="69864">MLQQQVQSAGDAHHSVIRAVFPVVSGANKLCQAKSQCTRNEQHESITSDCVPPQQAASQCTRNEQHESITSERIPPQLVESMSPVEPSMIAVEGNSQIEELVNVEPAQIDEPGNEDGMLVPEPELTREDNETTSSSGDTGNVQGQYGESLLGDGSPVEKGAVEQPQQMVEVLNAVDDSNGEITKVTWRIQNFSRFKDQKLYSENFIVDGNKWRILIFPKGNKVVNHLSIYIDVADSGTLPSGWSRFAQFECAVIDQIDRRNSISKASFFCYNMFSSAIASSYFVLAILHLSALRAEHLFCMLTFGPGSATLLLSAVTKHEFNAKEPDWGFASFLPHSVLHDPERGYLVNDACLVEAYVSTGETQGLISHEFILENDSDKHETKGDDGVKAAIDNQTTMKTEAAIEPEDPTDEDMNTFFSSLESELLSSKIIVSREEAEEAVAKLEDVMNMTPVDFYNSSRFSTLKQPFKILASFNCSSTTLTIEQKNKLLAMEESMKELADRAAKAVEDMNHLSEKQSMKLTITHSLDSNVVRYKEMESEVKRVEQKLAAFHEQVEEAQKEMESMLAERKGIFRSSKRMKVELEALEKKWAEYEAKAEVAETEEKTVEAEWERMKDFISSIKGKI</sequence>
<feature type="coiled-coil region" evidence="2">
    <location>
        <begin position="489"/>
        <end position="603"/>
    </location>
</feature>
<dbReference type="CDD" id="cd00121">
    <property type="entry name" value="MATH"/>
    <property type="match status" value="1"/>
</dbReference>
<evidence type="ECO:0000256" key="2">
    <source>
        <dbReference type="SAM" id="Coils"/>
    </source>
</evidence>
<evidence type="ECO:0000313" key="7">
    <source>
        <dbReference type="Proteomes" id="UP001396334"/>
    </source>
</evidence>
<name>A0ABR2S371_9ROSI</name>
<evidence type="ECO:0000256" key="3">
    <source>
        <dbReference type="SAM" id="MobiDB-lite"/>
    </source>
</evidence>
<dbReference type="InterPro" id="IPR008974">
    <property type="entry name" value="TRAF-like"/>
</dbReference>
<dbReference type="InterPro" id="IPR002083">
    <property type="entry name" value="MATH/TRAF_dom"/>
</dbReference>
<dbReference type="Proteomes" id="UP001396334">
    <property type="component" value="Unassembled WGS sequence"/>
</dbReference>
<dbReference type="Gene3D" id="2.60.210.10">
    <property type="entry name" value="Apoptosis, Tumor Necrosis Factor Receptor Associated Protein 2, Chain A"/>
    <property type="match status" value="1"/>
</dbReference>
<evidence type="ECO:0000313" key="6">
    <source>
        <dbReference type="EMBL" id="KAK9019690.1"/>
    </source>
</evidence>
<feature type="domain" description="MATH" evidence="5">
    <location>
        <begin position="182"/>
        <end position="358"/>
    </location>
</feature>
<accession>A0ABR2S371</accession>
<dbReference type="SMART" id="SM00061">
    <property type="entry name" value="MATH"/>
    <property type="match status" value="1"/>
</dbReference>
<comment type="caution">
    <text evidence="6">The sequence shown here is derived from an EMBL/GenBank/DDBJ whole genome shotgun (WGS) entry which is preliminary data.</text>
</comment>